<dbReference type="GO" id="GO:0005886">
    <property type="term" value="C:plasma membrane"/>
    <property type="evidence" value="ECO:0007669"/>
    <property type="project" value="UniProtKB-SubCell"/>
</dbReference>
<dbReference type="PANTHER" id="PTHR28259:SF1">
    <property type="entry name" value="FLUORIDE EXPORT PROTEIN 1-RELATED"/>
    <property type="match status" value="1"/>
</dbReference>
<dbReference type="Pfam" id="PF02537">
    <property type="entry name" value="CRCB"/>
    <property type="match status" value="1"/>
</dbReference>
<proteinExistence type="inferred from homology"/>
<feature type="transmembrane region" description="Helical" evidence="10">
    <location>
        <begin position="105"/>
        <end position="130"/>
    </location>
</feature>
<comment type="caution">
    <text evidence="12">The sequence shown here is derived from an EMBL/GenBank/DDBJ whole genome shotgun (WGS) entry which is preliminary data.</text>
</comment>
<dbReference type="PANTHER" id="PTHR28259">
    <property type="entry name" value="FLUORIDE EXPORT PROTEIN 1-RELATED"/>
    <property type="match status" value="1"/>
</dbReference>
<dbReference type="HAMAP" id="MF_00454">
    <property type="entry name" value="FluC"/>
    <property type="match status" value="1"/>
</dbReference>
<organism evidence="12 13">
    <name type="scientific">Kocuria tytonis</name>
    <dbReference type="NCBI Taxonomy" id="2054280"/>
    <lineage>
        <taxon>Bacteria</taxon>
        <taxon>Bacillati</taxon>
        <taxon>Actinomycetota</taxon>
        <taxon>Actinomycetes</taxon>
        <taxon>Micrococcales</taxon>
        <taxon>Micrococcaceae</taxon>
        <taxon>Kocuria</taxon>
    </lineage>
</organism>
<keyword evidence="6 10" id="KW-0407">Ion channel</keyword>
<evidence type="ECO:0000256" key="11">
    <source>
        <dbReference type="SAM" id="MobiDB-lite"/>
    </source>
</evidence>
<dbReference type="GO" id="GO:0062054">
    <property type="term" value="F:fluoride channel activity"/>
    <property type="evidence" value="ECO:0007669"/>
    <property type="project" value="UniProtKB-UniRule"/>
</dbReference>
<comment type="similarity">
    <text evidence="7 10">Belongs to the fluoride channel Fluc/FEX (TC 1.A.43) family.</text>
</comment>
<feature type="region of interest" description="Disordered" evidence="11">
    <location>
        <begin position="135"/>
        <end position="154"/>
    </location>
</feature>
<comment type="catalytic activity">
    <reaction evidence="8">
        <text>fluoride(in) = fluoride(out)</text>
        <dbReference type="Rhea" id="RHEA:76159"/>
        <dbReference type="ChEBI" id="CHEBI:17051"/>
    </reaction>
    <physiologicalReaction direction="left-to-right" evidence="8">
        <dbReference type="Rhea" id="RHEA:76160"/>
    </physiologicalReaction>
</comment>
<keyword evidence="2 10" id="KW-1003">Cell membrane</keyword>
<dbReference type="GO" id="GO:0046872">
    <property type="term" value="F:metal ion binding"/>
    <property type="evidence" value="ECO:0007669"/>
    <property type="project" value="UniProtKB-KW"/>
</dbReference>
<protein>
    <recommendedName>
        <fullName evidence="10">Fluoride-specific ion channel FluC</fullName>
    </recommendedName>
</protein>
<gene>
    <name evidence="10" type="primary">fluC</name>
    <name evidence="10" type="synonym">crcB</name>
    <name evidence="12" type="ORF">C1C97_003855</name>
</gene>
<dbReference type="Proteomes" id="UP000249516">
    <property type="component" value="Unassembled WGS sequence"/>
</dbReference>
<keyword evidence="5 10" id="KW-0472">Membrane</keyword>
<name>A0A495AD91_9MICC</name>
<evidence type="ECO:0000256" key="5">
    <source>
        <dbReference type="ARBA" id="ARBA00023136"/>
    </source>
</evidence>
<feature type="binding site" evidence="10">
    <location>
        <position position="85"/>
    </location>
    <ligand>
        <name>Na(+)</name>
        <dbReference type="ChEBI" id="CHEBI:29101"/>
        <note>structural</note>
    </ligand>
</feature>
<keyword evidence="4 10" id="KW-1133">Transmembrane helix</keyword>
<evidence type="ECO:0000256" key="1">
    <source>
        <dbReference type="ARBA" id="ARBA00004651"/>
    </source>
</evidence>
<comment type="function">
    <text evidence="9 10">Fluoride-specific ion channel. Important for reducing fluoride concentration in the cell, thus reducing its toxicity.</text>
</comment>
<keyword evidence="10" id="KW-0479">Metal-binding</keyword>
<evidence type="ECO:0000256" key="2">
    <source>
        <dbReference type="ARBA" id="ARBA00022475"/>
    </source>
</evidence>
<evidence type="ECO:0000313" key="13">
    <source>
        <dbReference type="Proteomes" id="UP000249516"/>
    </source>
</evidence>
<keyword evidence="10" id="KW-0813">Transport</keyword>
<evidence type="ECO:0000313" key="12">
    <source>
        <dbReference type="EMBL" id="RKQ36765.1"/>
    </source>
</evidence>
<dbReference type="AlphaFoldDB" id="A0A495AD91"/>
<evidence type="ECO:0000256" key="6">
    <source>
        <dbReference type="ARBA" id="ARBA00023303"/>
    </source>
</evidence>
<comment type="activity regulation">
    <text evidence="10">Na(+) is not transported, but it plays an essential structural role and its presence is essential for fluoride channel function.</text>
</comment>
<reference evidence="12 13" key="1">
    <citation type="submission" date="2018-10" db="EMBL/GenBank/DDBJ databases">
        <title>Kocuria tytouropygialis sp. nov., isolated from the uropygial gland of an American barn owl (Tyto furcata).</title>
        <authorList>
            <person name="Braun M.S."/>
            <person name="Wang E."/>
            <person name="Zimmermann S."/>
            <person name="Wagner H."/>
            <person name="Wink M."/>
        </authorList>
    </citation>
    <scope>NUCLEOTIDE SEQUENCE [LARGE SCALE GENOMIC DNA]</scope>
    <source>
        <strain evidence="12 13">442</strain>
    </source>
</reference>
<sequence length="154" mass="15593">MNRAVDRGLPGDLLLVALGGAAGSLLRWAVAHVLPGAGVWHWPTFAVNVTGALLLGVLLEALTRPGTEGRAAHTARLLLGTGVLGGFTTYSTFAGELWEQVRAGATGVALGYAGLMLVSGLLAAAAGVLVGSRLRRRGPGAPEDPRQGTPGPAQ</sequence>
<evidence type="ECO:0000256" key="10">
    <source>
        <dbReference type="HAMAP-Rule" id="MF_00454"/>
    </source>
</evidence>
<feature type="transmembrane region" description="Helical" evidence="10">
    <location>
        <begin position="74"/>
        <end position="93"/>
    </location>
</feature>
<dbReference type="EMBL" id="PNJG02000001">
    <property type="protein sequence ID" value="RKQ36765.1"/>
    <property type="molecule type" value="Genomic_DNA"/>
</dbReference>
<feature type="transmembrane region" description="Helical" evidence="10">
    <location>
        <begin position="12"/>
        <end position="30"/>
    </location>
</feature>
<feature type="transmembrane region" description="Helical" evidence="10">
    <location>
        <begin position="42"/>
        <end position="62"/>
    </location>
</feature>
<dbReference type="GO" id="GO:0140114">
    <property type="term" value="P:cellular detoxification of fluoride"/>
    <property type="evidence" value="ECO:0007669"/>
    <property type="project" value="UniProtKB-UniRule"/>
</dbReference>
<dbReference type="RefSeq" id="WP_121030059.1">
    <property type="nucleotide sequence ID" value="NZ_PNJG02000001.1"/>
</dbReference>
<keyword evidence="10" id="KW-0406">Ion transport</keyword>
<comment type="subcellular location">
    <subcellularLocation>
        <location evidence="1 10">Cell membrane</location>
        <topology evidence="1 10">Multi-pass membrane protein</topology>
    </subcellularLocation>
</comment>
<evidence type="ECO:0000256" key="3">
    <source>
        <dbReference type="ARBA" id="ARBA00022692"/>
    </source>
</evidence>
<evidence type="ECO:0000256" key="8">
    <source>
        <dbReference type="ARBA" id="ARBA00035585"/>
    </source>
</evidence>
<dbReference type="InterPro" id="IPR003691">
    <property type="entry name" value="FluC"/>
</dbReference>
<feature type="binding site" evidence="10">
    <location>
        <position position="88"/>
    </location>
    <ligand>
        <name>Na(+)</name>
        <dbReference type="ChEBI" id="CHEBI:29101"/>
        <note>structural</note>
    </ligand>
</feature>
<keyword evidence="13" id="KW-1185">Reference proteome</keyword>
<evidence type="ECO:0000256" key="7">
    <source>
        <dbReference type="ARBA" id="ARBA00035120"/>
    </source>
</evidence>
<keyword evidence="3 10" id="KW-0812">Transmembrane</keyword>
<accession>A0A495AD91</accession>
<evidence type="ECO:0000256" key="4">
    <source>
        <dbReference type="ARBA" id="ARBA00022989"/>
    </source>
</evidence>
<evidence type="ECO:0000256" key="9">
    <source>
        <dbReference type="ARBA" id="ARBA00049940"/>
    </source>
</evidence>
<keyword evidence="10" id="KW-0915">Sodium</keyword>